<gene>
    <name evidence="1" type="ORF">MILVUS5_LOCUS5164</name>
</gene>
<comment type="caution">
    <text evidence="1">The sequence shown here is derived from an EMBL/GenBank/DDBJ whole genome shotgun (WGS) entry which is preliminary data.</text>
</comment>
<dbReference type="Proteomes" id="UP001177021">
    <property type="component" value="Unassembled WGS sequence"/>
</dbReference>
<organism evidence="1 2">
    <name type="scientific">Trifolium pratense</name>
    <name type="common">Red clover</name>
    <dbReference type="NCBI Taxonomy" id="57577"/>
    <lineage>
        <taxon>Eukaryota</taxon>
        <taxon>Viridiplantae</taxon>
        <taxon>Streptophyta</taxon>
        <taxon>Embryophyta</taxon>
        <taxon>Tracheophyta</taxon>
        <taxon>Spermatophyta</taxon>
        <taxon>Magnoliopsida</taxon>
        <taxon>eudicotyledons</taxon>
        <taxon>Gunneridae</taxon>
        <taxon>Pentapetalae</taxon>
        <taxon>rosids</taxon>
        <taxon>fabids</taxon>
        <taxon>Fabales</taxon>
        <taxon>Fabaceae</taxon>
        <taxon>Papilionoideae</taxon>
        <taxon>50 kb inversion clade</taxon>
        <taxon>NPAAA clade</taxon>
        <taxon>Hologalegina</taxon>
        <taxon>IRL clade</taxon>
        <taxon>Trifolieae</taxon>
        <taxon>Trifolium</taxon>
    </lineage>
</organism>
<name>A0ACB0IPR9_TRIPR</name>
<sequence>MFEKKRKIEEISSSSMVSIVHLPPHLSFERPPHKRINIDMISYLPDNVLNHILSFLSTEDAIKTSILSTKWRYLWTYLSVFDFYSIWPNRICSLLHEITTLIDKSNHHQIEIKRLTIRIPEPEVPLDAHKVASLVTSLLTLQIIDLQFRINGKEHLKTSCMLPRRFSPSYSLTKLHLHIGGYALHIPNGIHIQFPSLKTLNLSYATFENEESVEQFFSGFPVLEELTLYHCYWLFMDHITIAISTLRMLTIHVDPYSLNDCNDNEEMSLKIDCVNLLSLTCISDPTIQFVIVKPPTSLLDAYIAFSLHSTEQYMEYAAEYVSRCAVGLLSGLASVKSLTLSEGTFIEPPDIDDHFHLLPKFHNLTHLCLHLETNFFTRKSFMQFLLRCPKLEVLAFPLGYYTFKDNDDWALIPLPCCFKSSLKKLHITNFDGFACEIQFVEFFLENATVLEEFQISLSCSRRSKYNSKNLADLKNRFVGMGSCDIQFRSSEYEIKTYLSCEKCCFTYVF</sequence>
<dbReference type="EMBL" id="CASHSV030000002">
    <property type="protein sequence ID" value="CAJ2634195.1"/>
    <property type="molecule type" value="Genomic_DNA"/>
</dbReference>
<evidence type="ECO:0000313" key="1">
    <source>
        <dbReference type="EMBL" id="CAJ2634195.1"/>
    </source>
</evidence>
<proteinExistence type="predicted"/>
<accession>A0ACB0IPR9</accession>
<protein>
    <submittedName>
        <fullName evidence="1">Uncharacterized protein</fullName>
    </submittedName>
</protein>
<keyword evidence="2" id="KW-1185">Reference proteome</keyword>
<reference evidence="1" key="1">
    <citation type="submission" date="2023-10" db="EMBL/GenBank/DDBJ databases">
        <authorList>
            <person name="Rodriguez Cubillos JULIANA M."/>
            <person name="De Vega J."/>
        </authorList>
    </citation>
    <scope>NUCLEOTIDE SEQUENCE</scope>
</reference>
<evidence type="ECO:0000313" key="2">
    <source>
        <dbReference type="Proteomes" id="UP001177021"/>
    </source>
</evidence>